<feature type="chain" id="PRO_5002537248" evidence="1">
    <location>
        <begin position="27"/>
        <end position="225"/>
    </location>
</feature>
<evidence type="ECO:0000256" key="1">
    <source>
        <dbReference type="SAM" id="SignalP"/>
    </source>
</evidence>
<comment type="caution">
    <text evidence="2">The sequence shown here is derived from an EMBL/GenBank/DDBJ whole genome shotgun (WGS) entry which is preliminary data.</text>
</comment>
<dbReference type="EMBL" id="LCGX01000021">
    <property type="protein sequence ID" value="KKT23728.1"/>
    <property type="molecule type" value="Genomic_DNA"/>
</dbReference>
<protein>
    <submittedName>
        <fullName evidence="2">Uncharacterized protein</fullName>
    </submittedName>
</protein>
<name>A0A0G1FNX8_9BACT</name>
<feature type="signal peptide" evidence="1">
    <location>
        <begin position="1"/>
        <end position="26"/>
    </location>
</feature>
<accession>A0A0G1FNX8</accession>
<sequence length="225" mass="25486">MKKHILLSFVPVLLFGLFFSALSTEAAPKPRTLVKDDFNDYRNGDVIGQDRWFNWLNGNTYVVQDNLVREGKKALYGNNAGSESIITKMINIPLADGRQSFYVRAKGRASWGNYGSGENVRMGIFQQRWGSPSEIILAFMKDGHVAYFDPTSEEFVNFDTYDDNSWTLAEIEWRSADKTARYRIDRGAWTNWMPFAGGLSFNSFDTVGFATSYLGTGGVYIDTLR</sequence>
<keyword evidence="1" id="KW-0732">Signal</keyword>
<evidence type="ECO:0000313" key="2">
    <source>
        <dbReference type="EMBL" id="KKT23728.1"/>
    </source>
</evidence>
<proteinExistence type="predicted"/>
<organism evidence="2 3">
    <name type="scientific">Candidatus Nomurabacteria bacterium GW2011_GWF2_43_8</name>
    <dbReference type="NCBI Taxonomy" id="1618779"/>
    <lineage>
        <taxon>Bacteria</taxon>
        <taxon>Candidatus Nomuraibacteriota</taxon>
    </lineage>
</organism>
<gene>
    <name evidence="2" type="ORF">UW07_C0021G0012</name>
</gene>
<reference evidence="2 3" key="1">
    <citation type="journal article" date="2015" name="Nature">
        <title>rRNA introns, odd ribosomes, and small enigmatic genomes across a large radiation of phyla.</title>
        <authorList>
            <person name="Brown C.T."/>
            <person name="Hug L.A."/>
            <person name="Thomas B.C."/>
            <person name="Sharon I."/>
            <person name="Castelle C.J."/>
            <person name="Singh A."/>
            <person name="Wilkins M.J."/>
            <person name="Williams K.H."/>
            <person name="Banfield J.F."/>
        </authorList>
    </citation>
    <scope>NUCLEOTIDE SEQUENCE [LARGE SCALE GENOMIC DNA]</scope>
</reference>
<dbReference type="AlphaFoldDB" id="A0A0G1FNX8"/>
<evidence type="ECO:0000313" key="3">
    <source>
        <dbReference type="Proteomes" id="UP000033831"/>
    </source>
</evidence>
<dbReference type="Proteomes" id="UP000033831">
    <property type="component" value="Unassembled WGS sequence"/>
</dbReference>